<dbReference type="Proteomes" id="UP001221142">
    <property type="component" value="Unassembled WGS sequence"/>
</dbReference>
<reference evidence="2" key="1">
    <citation type="submission" date="2023-03" db="EMBL/GenBank/DDBJ databases">
        <title>Massive genome expansion in bonnet fungi (Mycena s.s.) driven by repeated elements and novel gene families across ecological guilds.</title>
        <authorList>
            <consortium name="Lawrence Berkeley National Laboratory"/>
            <person name="Harder C.B."/>
            <person name="Miyauchi S."/>
            <person name="Viragh M."/>
            <person name="Kuo A."/>
            <person name="Thoen E."/>
            <person name="Andreopoulos B."/>
            <person name="Lu D."/>
            <person name="Skrede I."/>
            <person name="Drula E."/>
            <person name="Henrissat B."/>
            <person name="Morin E."/>
            <person name="Kohler A."/>
            <person name="Barry K."/>
            <person name="LaButti K."/>
            <person name="Morin E."/>
            <person name="Salamov A."/>
            <person name="Lipzen A."/>
            <person name="Mereny Z."/>
            <person name="Hegedus B."/>
            <person name="Baldrian P."/>
            <person name="Stursova M."/>
            <person name="Weitz H."/>
            <person name="Taylor A."/>
            <person name="Grigoriev I.V."/>
            <person name="Nagy L.G."/>
            <person name="Martin F."/>
            <person name="Kauserud H."/>
        </authorList>
    </citation>
    <scope>NUCLEOTIDE SEQUENCE</scope>
    <source>
        <strain evidence="2">9284</strain>
    </source>
</reference>
<proteinExistence type="predicted"/>
<evidence type="ECO:0000259" key="1">
    <source>
        <dbReference type="PROSITE" id="PS50011"/>
    </source>
</evidence>
<dbReference type="SUPFAM" id="SSF56112">
    <property type="entry name" value="Protein kinase-like (PK-like)"/>
    <property type="match status" value="1"/>
</dbReference>
<dbReference type="AlphaFoldDB" id="A0AAD7FUX9"/>
<sequence length="60" mass="6827">VHGDLRPENILVHENGSVRVVDFDWAGKVGEVHYPYNLYRDTGFPAMESSFGMKEIAMED</sequence>
<organism evidence="2 3">
    <name type="scientific">Roridomyces roridus</name>
    <dbReference type="NCBI Taxonomy" id="1738132"/>
    <lineage>
        <taxon>Eukaryota</taxon>
        <taxon>Fungi</taxon>
        <taxon>Dikarya</taxon>
        <taxon>Basidiomycota</taxon>
        <taxon>Agaricomycotina</taxon>
        <taxon>Agaricomycetes</taxon>
        <taxon>Agaricomycetidae</taxon>
        <taxon>Agaricales</taxon>
        <taxon>Marasmiineae</taxon>
        <taxon>Mycenaceae</taxon>
        <taxon>Roridomyces</taxon>
    </lineage>
</organism>
<name>A0AAD7FUX9_9AGAR</name>
<dbReference type="PROSITE" id="PS50011">
    <property type="entry name" value="PROTEIN_KINASE_DOM"/>
    <property type="match status" value="1"/>
</dbReference>
<keyword evidence="3" id="KW-1185">Reference proteome</keyword>
<dbReference type="Gene3D" id="1.10.510.10">
    <property type="entry name" value="Transferase(Phosphotransferase) domain 1"/>
    <property type="match status" value="1"/>
</dbReference>
<comment type="caution">
    <text evidence="2">The sequence shown here is derived from an EMBL/GenBank/DDBJ whole genome shotgun (WGS) entry which is preliminary data.</text>
</comment>
<dbReference type="EMBL" id="JARKIF010000005">
    <property type="protein sequence ID" value="KAJ7639135.1"/>
    <property type="molecule type" value="Genomic_DNA"/>
</dbReference>
<feature type="domain" description="Protein kinase" evidence="1">
    <location>
        <begin position="1"/>
        <end position="60"/>
    </location>
</feature>
<evidence type="ECO:0000313" key="2">
    <source>
        <dbReference type="EMBL" id="KAJ7639135.1"/>
    </source>
</evidence>
<accession>A0AAD7FUX9</accession>
<evidence type="ECO:0000313" key="3">
    <source>
        <dbReference type="Proteomes" id="UP001221142"/>
    </source>
</evidence>
<gene>
    <name evidence="2" type="ORF">FB45DRAFT_739360</name>
</gene>
<dbReference type="InterPro" id="IPR011009">
    <property type="entry name" value="Kinase-like_dom_sf"/>
</dbReference>
<protein>
    <recommendedName>
        <fullName evidence="1">Protein kinase domain-containing protein</fullName>
    </recommendedName>
</protein>
<feature type="non-terminal residue" evidence="2">
    <location>
        <position position="1"/>
    </location>
</feature>
<dbReference type="GO" id="GO:0004672">
    <property type="term" value="F:protein kinase activity"/>
    <property type="evidence" value="ECO:0007669"/>
    <property type="project" value="InterPro"/>
</dbReference>
<dbReference type="InterPro" id="IPR000719">
    <property type="entry name" value="Prot_kinase_dom"/>
</dbReference>
<dbReference type="GO" id="GO:0005524">
    <property type="term" value="F:ATP binding"/>
    <property type="evidence" value="ECO:0007669"/>
    <property type="project" value="InterPro"/>
</dbReference>